<organism evidence="3 4">
    <name type="scientific">Oculimacula yallundae</name>
    <dbReference type="NCBI Taxonomy" id="86028"/>
    <lineage>
        <taxon>Eukaryota</taxon>
        <taxon>Fungi</taxon>
        <taxon>Dikarya</taxon>
        <taxon>Ascomycota</taxon>
        <taxon>Pezizomycotina</taxon>
        <taxon>Leotiomycetes</taxon>
        <taxon>Helotiales</taxon>
        <taxon>Ploettnerulaceae</taxon>
        <taxon>Oculimacula</taxon>
    </lineage>
</organism>
<comment type="caution">
    <text evidence="3">The sequence shown here is derived from an EMBL/GenBank/DDBJ whole genome shotgun (WGS) entry which is preliminary data.</text>
</comment>
<feature type="domain" description="DUF8212" evidence="2">
    <location>
        <begin position="211"/>
        <end position="299"/>
    </location>
</feature>
<evidence type="ECO:0000259" key="1">
    <source>
        <dbReference type="Pfam" id="PF06985"/>
    </source>
</evidence>
<gene>
    <name evidence="3" type="ORF">VTL71DRAFT_6386</name>
</gene>
<accession>A0ABR4BWU0</accession>
<name>A0ABR4BWU0_9HELO</name>
<dbReference type="PANTHER" id="PTHR10622:SF10">
    <property type="entry name" value="HET DOMAIN-CONTAINING PROTEIN"/>
    <property type="match status" value="1"/>
</dbReference>
<reference evidence="3 4" key="1">
    <citation type="journal article" date="2024" name="Commun. Biol.">
        <title>Comparative genomic analysis of thermophilic fungi reveals convergent evolutionary adaptations and gene losses.</title>
        <authorList>
            <person name="Steindorff A.S."/>
            <person name="Aguilar-Pontes M.V."/>
            <person name="Robinson A.J."/>
            <person name="Andreopoulos B."/>
            <person name="LaButti K."/>
            <person name="Kuo A."/>
            <person name="Mondo S."/>
            <person name="Riley R."/>
            <person name="Otillar R."/>
            <person name="Haridas S."/>
            <person name="Lipzen A."/>
            <person name="Grimwood J."/>
            <person name="Schmutz J."/>
            <person name="Clum A."/>
            <person name="Reid I.D."/>
            <person name="Moisan M.C."/>
            <person name="Butler G."/>
            <person name="Nguyen T.T.M."/>
            <person name="Dewar K."/>
            <person name="Conant G."/>
            <person name="Drula E."/>
            <person name="Henrissat B."/>
            <person name="Hansel C."/>
            <person name="Singer S."/>
            <person name="Hutchinson M.I."/>
            <person name="de Vries R.P."/>
            <person name="Natvig D.O."/>
            <person name="Powell A.J."/>
            <person name="Tsang A."/>
            <person name="Grigoriev I.V."/>
        </authorList>
    </citation>
    <scope>NUCLEOTIDE SEQUENCE [LARGE SCALE GENOMIC DNA]</scope>
    <source>
        <strain evidence="3 4">CBS 494.80</strain>
    </source>
</reference>
<keyword evidence="4" id="KW-1185">Reference proteome</keyword>
<dbReference type="Proteomes" id="UP001595075">
    <property type="component" value="Unassembled WGS sequence"/>
</dbReference>
<dbReference type="PANTHER" id="PTHR10622">
    <property type="entry name" value="HET DOMAIN-CONTAINING PROTEIN"/>
    <property type="match status" value="1"/>
</dbReference>
<evidence type="ECO:0000313" key="3">
    <source>
        <dbReference type="EMBL" id="KAL2062120.1"/>
    </source>
</evidence>
<evidence type="ECO:0000259" key="2">
    <source>
        <dbReference type="Pfam" id="PF26640"/>
    </source>
</evidence>
<sequence>MRLLHTSTFKLHSFFGDDIPPYAILSHRWGDTEVLFQDVESENGAELARANVKIAGCCGQAAKDEYEYVWIDSCCIDKSSSAELSEAINSMFRWYQDALMCYVYLSDVNSLEEFRKSAWFERGWTLQELLAPKMIVFYDQGWNEIGTKATLEAAIESVTNISHLSDFSEACIAQKMSWASHRKTTRVEDEAYCLMGLFNVNMPILYGEGSNAFIRLQEEIIKKSDDESIFAWTRGSRAERWKKASGMLAASPEEFSTCSNVIRVEREEVSIFPYEMTNKGIRIQMDLIEVDSLCPGSQPHETIFSAPLRCKINNTDHFIAIRLRLCGGKSKPQTFHRIQAYKHFLGPSLSLQITEESIRRTIYIKAPKVTDPYAQCSDFLVDTRAMAQHKYQTLCSNETIRDDPDVFPSLISSFCLPGETDWVAFQNNPNAELSALFLSMTSENGRPGIQLQALGDHPPGTGLPRLQGPPLDRATLTLESGHVIFATARKMHQKGLIEAYHVDLMVILKERHLLKATWQ</sequence>
<evidence type="ECO:0000313" key="4">
    <source>
        <dbReference type="Proteomes" id="UP001595075"/>
    </source>
</evidence>
<dbReference type="InterPro" id="IPR058525">
    <property type="entry name" value="DUF8212"/>
</dbReference>
<feature type="domain" description="Heterokaryon incompatibility" evidence="1">
    <location>
        <begin position="22"/>
        <end position="110"/>
    </location>
</feature>
<evidence type="ECO:0008006" key="5">
    <source>
        <dbReference type="Google" id="ProtNLM"/>
    </source>
</evidence>
<dbReference type="EMBL" id="JAZHXI010000017">
    <property type="protein sequence ID" value="KAL2062120.1"/>
    <property type="molecule type" value="Genomic_DNA"/>
</dbReference>
<dbReference type="InterPro" id="IPR010730">
    <property type="entry name" value="HET"/>
</dbReference>
<proteinExistence type="predicted"/>
<protein>
    <recommendedName>
        <fullName evidence="5">Heterokaryon incompatibility domain-containing protein</fullName>
    </recommendedName>
</protein>
<dbReference type="Pfam" id="PF26640">
    <property type="entry name" value="DUF8212"/>
    <property type="match status" value="1"/>
</dbReference>
<dbReference type="Pfam" id="PF06985">
    <property type="entry name" value="HET"/>
    <property type="match status" value="1"/>
</dbReference>